<keyword evidence="4" id="KW-1185">Reference proteome</keyword>
<comment type="caution">
    <text evidence="3">The sequence shown here is derived from an EMBL/GenBank/DDBJ whole genome shotgun (WGS) entry which is preliminary data.</text>
</comment>
<evidence type="ECO:0000313" key="3">
    <source>
        <dbReference type="EMBL" id="KAK2946598.1"/>
    </source>
</evidence>
<reference evidence="3 4" key="1">
    <citation type="journal article" date="2022" name="bioRxiv">
        <title>Genomics of Preaxostyla Flagellates Illuminates Evolutionary Transitions and the Path Towards Mitochondrial Loss.</title>
        <authorList>
            <person name="Novak L.V.F."/>
            <person name="Treitli S.C."/>
            <person name="Pyrih J."/>
            <person name="Halakuc P."/>
            <person name="Pipaliya S.V."/>
            <person name="Vacek V."/>
            <person name="Brzon O."/>
            <person name="Soukal P."/>
            <person name="Eme L."/>
            <person name="Dacks J.B."/>
            <person name="Karnkowska A."/>
            <person name="Elias M."/>
            <person name="Hampl V."/>
        </authorList>
    </citation>
    <scope>NUCLEOTIDE SEQUENCE [LARGE SCALE GENOMIC DNA]</scope>
    <source>
        <strain evidence="3">NAU3</strain>
        <tissue evidence="3">Gut</tissue>
    </source>
</reference>
<protein>
    <submittedName>
        <fullName evidence="3">Uncharacterized protein</fullName>
    </submittedName>
</protein>
<keyword evidence="1" id="KW-0812">Transmembrane</keyword>
<dbReference type="EMBL" id="JARBJD010000223">
    <property type="protein sequence ID" value="KAK2946598.1"/>
    <property type="molecule type" value="Genomic_DNA"/>
</dbReference>
<name>A0ABQ9X495_9EUKA</name>
<keyword evidence="2" id="KW-0732">Signal</keyword>
<evidence type="ECO:0000256" key="1">
    <source>
        <dbReference type="SAM" id="Phobius"/>
    </source>
</evidence>
<feature type="transmembrane region" description="Helical" evidence="1">
    <location>
        <begin position="188"/>
        <end position="214"/>
    </location>
</feature>
<proteinExistence type="predicted"/>
<evidence type="ECO:0000256" key="2">
    <source>
        <dbReference type="SAM" id="SignalP"/>
    </source>
</evidence>
<dbReference type="Proteomes" id="UP001281761">
    <property type="component" value="Unassembled WGS sequence"/>
</dbReference>
<sequence length="249" mass="27681">MKFSVIFIIVTTYSFLVPTSFTPIDFKPYTSELARVNVEMVLWDNSGALVSCENLLEGRGSLKLGHLFHAEFECDSVHNHKTVSFSEARCINTTAEFADLEKPGYQSVVLSFPPLQAYGTWHMTARFSCRADDTTFVSSRKPLKQNADSPCNGRALSIPLSVAPVDEEGATIVPTQQLSTTVRTNENLGIVLGIVLGCVVLVIPVVLFFIVPWWGSCRISLQESCPCFELVKAKKIKRQIARSYLPNRE</sequence>
<organism evidence="3 4">
    <name type="scientific">Blattamonas nauphoetae</name>
    <dbReference type="NCBI Taxonomy" id="2049346"/>
    <lineage>
        <taxon>Eukaryota</taxon>
        <taxon>Metamonada</taxon>
        <taxon>Preaxostyla</taxon>
        <taxon>Oxymonadida</taxon>
        <taxon>Blattamonas</taxon>
    </lineage>
</organism>
<feature type="chain" id="PRO_5045789595" evidence="2">
    <location>
        <begin position="22"/>
        <end position="249"/>
    </location>
</feature>
<keyword evidence="1" id="KW-1133">Transmembrane helix</keyword>
<accession>A0ABQ9X495</accession>
<gene>
    <name evidence="3" type="ORF">BLNAU_18434</name>
</gene>
<feature type="signal peptide" evidence="2">
    <location>
        <begin position="1"/>
        <end position="21"/>
    </location>
</feature>
<keyword evidence="1" id="KW-0472">Membrane</keyword>
<evidence type="ECO:0000313" key="4">
    <source>
        <dbReference type="Proteomes" id="UP001281761"/>
    </source>
</evidence>